<keyword evidence="6" id="KW-0411">Iron-sulfur</keyword>
<feature type="domain" description="4Fe4S-binding SPASM" evidence="8">
    <location>
        <begin position="247"/>
        <end position="314"/>
    </location>
</feature>
<dbReference type="InterPro" id="IPR050377">
    <property type="entry name" value="Radical_SAM_PqqE_MftC-like"/>
</dbReference>
<evidence type="ECO:0000313" key="10">
    <source>
        <dbReference type="Proteomes" id="UP000782312"/>
    </source>
</evidence>
<dbReference type="Gene3D" id="3.20.20.70">
    <property type="entry name" value="Aldolase class I"/>
    <property type="match status" value="1"/>
</dbReference>
<keyword evidence="2" id="KW-0004">4Fe-4S</keyword>
<evidence type="ECO:0000256" key="2">
    <source>
        <dbReference type="ARBA" id="ARBA00022485"/>
    </source>
</evidence>
<comment type="cofactor">
    <cofactor evidence="1">
        <name>[4Fe-4S] cluster</name>
        <dbReference type="ChEBI" id="CHEBI:49883"/>
    </cofactor>
</comment>
<accession>A0A932MKY2</accession>
<evidence type="ECO:0000256" key="3">
    <source>
        <dbReference type="ARBA" id="ARBA00022691"/>
    </source>
</evidence>
<dbReference type="Pfam" id="PF04055">
    <property type="entry name" value="Radical_SAM"/>
    <property type="match status" value="1"/>
</dbReference>
<dbReference type="GO" id="GO:0003824">
    <property type="term" value="F:catalytic activity"/>
    <property type="evidence" value="ECO:0007669"/>
    <property type="project" value="InterPro"/>
</dbReference>
<dbReference type="GO" id="GO:0046872">
    <property type="term" value="F:metal ion binding"/>
    <property type="evidence" value="ECO:0007669"/>
    <property type="project" value="UniProtKB-KW"/>
</dbReference>
<evidence type="ECO:0000256" key="4">
    <source>
        <dbReference type="ARBA" id="ARBA00022723"/>
    </source>
</evidence>
<evidence type="ECO:0000256" key="5">
    <source>
        <dbReference type="ARBA" id="ARBA00023004"/>
    </source>
</evidence>
<dbReference type="GO" id="GO:0051536">
    <property type="term" value="F:iron-sulfur cluster binding"/>
    <property type="evidence" value="ECO:0007669"/>
    <property type="project" value="UniProtKB-KW"/>
</dbReference>
<dbReference type="Pfam" id="PF13186">
    <property type="entry name" value="SPASM"/>
    <property type="match status" value="1"/>
</dbReference>
<organism evidence="9 10">
    <name type="scientific">Tectimicrobiota bacterium</name>
    <dbReference type="NCBI Taxonomy" id="2528274"/>
    <lineage>
        <taxon>Bacteria</taxon>
        <taxon>Pseudomonadati</taxon>
        <taxon>Nitrospinota/Tectimicrobiota group</taxon>
        <taxon>Candidatus Tectimicrobiota</taxon>
    </lineage>
</organism>
<evidence type="ECO:0000256" key="6">
    <source>
        <dbReference type="ARBA" id="ARBA00023014"/>
    </source>
</evidence>
<sequence>MAADALPLRVGHRRDEKGRSFAPKREQGYFHTEFPQQLIIETTAACNQLCVFCGHTYMDRPKKTMARALFERIASESGRESPYTEIWPTFMGEAMLLGDRLFDMIEFARETGCGKITLNTNGTRINRKTIPRILTCGINRLIISCDAHTPATHARVRPGLKSAGGLDVIYRGMDLLLESIGQFGSEVPLIEMQFSIFEENEHETEAFIKHWLGRNVVVKVRPKLHWSGSVEGGDSRIITDSNLRLPCLWSLDTCAIHWNGNVVMCAIDCDGKYVAGNVESQPLKEIWNGPLKWMRELQMRRRFMELPEICRKCPDWQVKRAHAYFPDAATQERYETYIRQGRVFFQEHNSSLAAGGEVSPQV</sequence>
<comment type="caution">
    <text evidence="9">The sequence shown here is derived from an EMBL/GenBank/DDBJ whole genome shotgun (WGS) entry which is preliminary data.</text>
</comment>
<dbReference type="InterPro" id="IPR023885">
    <property type="entry name" value="4Fe4S-binding_SPASM_dom"/>
</dbReference>
<dbReference type="SUPFAM" id="SSF102114">
    <property type="entry name" value="Radical SAM enzymes"/>
    <property type="match status" value="1"/>
</dbReference>
<evidence type="ECO:0000259" key="7">
    <source>
        <dbReference type="Pfam" id="PF04055"/>
    </source>
</evidence>
<evidence type="ECO:0000259" key="8">
    <source>
        <dbReference type="Pfam" id="PF13186"/>
    </source>
</evidence>
<proteinExistence type="predicted"/>
<keyword evidence="3" id="KW-0949">S-adenosyl-L-methionine</keyword>
<keyword evidence="4" id="KW-0479">Metal-binding</keyword>
<feature type="domain" description="Radical SAM core" evidence="7">
    <location>
        <begin position="40"/>
        <end position="159"/>
    </location>
</feature>
<dbReference type="InterPro" id="IPR013785">
    <property type="entry name" value="Aldolase_TIM"/>
</dbReference>
<dbReference type="EMBL" id="JACPUR010000001">
    <property type="protein sequence ID" value="MBI3125995.1"/>
    <property type="molecule type" value="Genomic_DNA"/>
</dbReference>
<dbReference type="CDD" id="cd01335">
    <property type="entry name" value="Radical_SAM"/>
    <property type="match status" value="1"/>
</dbReference>
<keyword evidence="5" id="KW-0408">Iron</keyword>
<dbReference type="InterPro" id="IPR058240">
    <property type="entry name" value="rSAM_sf"/>
</dbReference>
<dbReference type="InterPro" id="IPR034391">
    <property type="entry name" value="AdoMet-like_SPASM_containing"/>
</dbReference>
<evidence type="ECO:0000313" key="9">
    <source>
        <dbReference type="EMBL" id="MBI3125995.1"/>
    </source>
</evidence>
<dbReference type="SFLD" id="SFLDS00029">
    <property type="entry name" value="Radical_SAM"/>
    <property type="match status" value="1"/>
</dbReference>
<dbReference type="PANTHER" id="PTHR11228">
    <property type="entry name" value="RADICAL SAM DOMAIN PROTEIN"/>
    <property type="match status" value="1"/>
</dbReference>
<dbReference type="SFLD" id="SFLDG01067">
    <property type="entry name" value="SPASM/twitch_domain_containing"/>
    <property type="match status" value="1"/>
</dbReference>
<name>A0A932MKY2_UNCTE</name>
<evidence type="ECO:0000256" key="1">
    <source>
        <dbReference type="ARBA" id="ARBA00001966"/>
    </source>
</evidence>
<reference evidence="9" key="1">
    <citation type="submission" date="2020-07" db="EMBL/GenBank/DDBJ databases">
        <title>Huge and variable diversity of episymbiotic CPR bacteria and DPANN archaea in groundwater ecosystems.</title>
        <authorList>
            <person name="He C.Y."/>
            <person name="Keren R."/>
            <person name="Whittaker M."/>
            <person name="Farag I.F."/>
            <person name="Doudna J."/>
            <person name="Cate J.H.D."/>
            <person name="Banfield J.F."/>
        </authorList>
    </citation>
    <scope>NUCLEOTIDE SEQUENCE</scope>
    <source>
        <strain evidence="9">NC_groundwater_763_Ag_S-0.2um_68_21</strain>
    </source>
</reference>
<dbReference type="CDD" id="cd21109">
    <property type="entry name" value="SPASM"/>
    <property type="match status" value="1"/>
</dbReference>
<protein>
    <submittedName>
        <fullName evidence="9">Radical SAM protein</fullName>
    </submittedName>
</protein>
<dbReference type="PANTHER" id="PTHR11228:SF34">
    <property type="entry name" value="TUNGSTEN-CONTAINING ALDEHYDE FERREDOXIN OXIDOREDUCTASE COFACTOR MODIFYING PROTEIN"/>
    <property type="match status" value="1"/>
</dbReference>
<gene>
    <name evidence="9" type="ORF">HYZ11_00135</name>
</gene>
<dbReference type="AlphaFoldDB" id="A0A932MKY2"/>
<dbReference type="SFLD" id="SFLDG01387">
    <property type="entry name" value="BtrN-like_SPASM_domain_contain"/>
    <property type="match status" value="1"/>
</dbReference>
<dbReference type="InterPro" id="IPR007197">
    <property type="entry name" value="rSAM"/>
</dbReference>
<dbReference type="Proteomes" id="UP000782312">
    <property type="component" value="Unassembled WGS sequence"/>
</dbReference>